<reference evidence="1 2" key="1">
    <citation type="journal article" date="2014" name="PLoS Genet.">
        <title>Analysis of the Phlebiopsis gigantea genome, transcriptome and secretome provides insight into its pioneer colonization strategies of wood.</title>
        <authorList>
            <person name="Hori C."/>
            <person name="Ishida T."/>
            <person name="Igarashi K."/>
            <person name="Samejima M."/>
            <person name="Suzuki H."/>
            <person name="Master E."/>
            <person name="Ferreira P."/>
            <person name="Ruiz-Duenas F.J."/>
            <person name="Held B."/>
            <person name="Canessa P."/>
            <person name="Larrondo L.F."/>
            <person name="Schmoll M."/>
            <person name="Druzhinina I.S."/>
            <person name="Kubicek C.P."/>
            <person name="Gaskell J.A."/>
            <person name="Kersten P."/>
            <person name="St John F."/>
            <person name="Glasner J."/>
            <person name="Sabat G."/>
            <person name="Splinter BonDurant S."/>
            <person name="Syed K."/>
            <person name="Yadav J."/>
            <person name="Mgbeahuruike A.C."/>
            <person name="Kovalchuk A."/>
            <person name="Asiegbu F.O."/>
            <person name="Lackner G."/>
            <person name="Hoffmeister D."/>
            <person name="Rencoret J."/>
            <person name="Gutierrez A."/>
            <person name="Sun H."/>
            <person name="Lindquist E."/>
            <person name="Barry K."/>
            <person name="Riley R."/>
            <person name="Grigoriev I.V."/>
            <person name="Henrissat B."/>
            <person name="Kues U."/>
            <person name="Berka R.M."/>
            <person name="Martinez A.T."/>
            <person name="Covert S.F."/>
            <person name="Blanchette R.A."/>
            <person name="Cullen D."/>
        </authorList>
    </citation>
    <scope>NUCLEOTIDE SEQUENCE [LARGE SCALE GENOMIC DNA]</scope>
    <source>
        <strain evidence="1 2">11061_1 CR5-6</strain>
    </source>
</reference>
<evidence type="ECO:0000313" key="1">
    <source>
        <dbReference type="EMBL" id="KIP09923.1"/>
    </source>
</evidence>
<dbReference type="AlphaFoldDB" id="A0A0C3PRN7"/>
<dbReference type="EMBL" id="KN840460">
    <property type="protein sequence ID" value="KIP09923.1"/>
    <property type="molecule type" value="Genomic_DNA"/>
</dbReference>
<protein>
    <submittedName>
        <fullName evidence="1">Uncharacterized protein</fullName>
    </submittedName>
</protein>
<proteinExistence type="predicted"/>
<gene>
    <name evidence="1" type="ORF">PHLGIDRAFT_18456</name>
</gene>
<accession>A0A0C3PRN7</accession>
<organism evidence="1 2">
    <name type="scientific">Phlebiopsis gigantea (strain 11061_1 CR5-6)</name>
    <name type="common">White-rot fungus</name>
    <name type="synonym">Peniophora gigantea</name>
    <dbReference type="NCBI Taxonomy" id="745531"/>
    <lineage>
        <taxon>Eukaryota</taxon>
        <taxon>Fungi</taxon>
        <taxon>Dikarya</taxon>
        <taxon>Basidiomycota</taxon>
        <taxon>Agaricomycotina</taxon>
        <taxon>Agaricomycetes</taxon>
        <taxon>Polyporales</taxon>
        <taxon>Phanerochaetaceae</taxon>
        <taxon>Phlebiopsis</taxon>
    </lineage>
</organism>
<evidence type="ECO:0000313" key="2">
    <source>
        <dbReference type="Proteomes" id="UP000053257"/>
    </source>
</evidence>
<dbReference type="HOGENOM" id="CLU_2942569_0_0_1"/>
<sequence length="60" mass="7103">MEVALLKLPQLEKVSIRKVKERYPFVVQWTKGQHDLITAKLPALRDKRVLCLHWPPNLTR</sequence>
<name>A0A0C3PRN7_PHLG1</name>
<keyword evidence="2" id="KW-1185">Reference proteome</keyword>
<dbReference type="Proteomes" id="UP000053257">
    <property type="component" value="Unassembled WGS sequence"/>
</dbReference>